<evidence type="ECO:0000256" key="12">
    <source>
        <dbReference type="ARBA" id="ARBA00023136"/>
    </source>
</evidence>
<dbReference type="Gene3D" id="3.30.40.10">
    <property type="entry name" value="Zinc/RING finger domain, C3HC4 (zinc finger)"/>
    <property type="match status" value="1"/>
</dbReference>
<evidence type="ECO:0000256" key="10">
    <source>
        <dbReference type="ARBA" id="ARBA00022833"/>
    </source>
</evidence>
<evidence type="ECO:0000256" key="1">
    <source>
        <dbReference type="ARBA" id="ARBA00000900"/>
    </source>
</evidence>
<keyword evidence="10" id="KW-0862">Zinc</keyword>
<evidence type="ECO:0000256" key="14">
    <source>
        <dbReference type="SAM" id="MobiDB-lite"/>
    </source>
</evidence>
<proteinExistence type="predicted"/>
<dbReference type="SMART" id="SM00184">
    <property type="entry name" value="RING"/>
    <property type="match status" value="1"/>
</dbReference>
<dbReference type="PROSITE" id="PS50089">
    <property type="entry name" value="ZF_RING_2"/>
    <property type="match status" value="1"/>
</dbReference>
<evidence type="ECO:0000256" key="8">
    <source>
        <dbReference type="ARBA" id="ARBA00022771"/>
    </source>
</evidence>
<dbReference type="SUPFAM" id="SSF57850">
    <property type="entry name" value="RING/U-box"/>
    <property type="match status" value="1"/>
</dbReference>
<dbReference type="AlphaFoldDB" id="A0A8J5LJL6"/>
<name>A0A8J5LJL6_ZINOF</name>
<keyword evidence="12 15" id="KW-0472">Membrane</keyword>
<dbReference type="InterPro" id="IPR044600">
    <property type="entry name" value="ATL1/ATL16-like"/>
</dbReference>
<accession>A0A8J5LJL6</accession>
<dbReference type="EMBL" id="JACMSC010000003">
    <property type="protein sequence ID" value="KAG6527626.1"/>
    <property type="molecule type" value="Genomic_DNA"/>
</dbReference>
<comment type="caution">
    <text evidence="17">The sequence shown here is derived from an EMBL/GenBank/DDBJ whole genome shotgun (WGS) entry which is preliminary data.</text>
</comment>
<comment type="catalytic activity">
    <reaction evidence="1">
        <text>S-ubiquitinyl-[E2 ubiquitin-conjugating enzyme]-L-cysteine + [acceptor protein]-L-lysine = [E2 ubiquitin-conjugating enzyme]-L-cysteine + N(6)-ubiquitinyl-[acceptor protein]-L-lysine.</text>
        <dbReference type="EC" id="2.3.2.27"/>
    </reaction>
</comment>
<dbReference type="GO" id="GO:0016567">
    <property type="term" value="P:protein ubiquitination"/>
    <property type="evidence" value="ECO:0007669"/>
    <property type="project" value="InterPro"/>
</dbReference>
<comment type="subcellular location">
    <subcellularLocation>
        <location evidence="2">Membrane</location>
        <topology evidence="2">Single-pass membrane protein</topology>
    </subcellularLocation>
</comment>
<keyword evidence="5" id="KW-0808">Transferase</keyword>
<dbReference type="Pfam" id="PF13639">
    <property type="entry name" value="zf-RING_2"/>
    <property type="match status" value="1"/>
</dbReference>
<dbReference type="EC" id="2.3.2.27" evidence="4"/>
<evidence type="ECO:0000256" key="9">
    <source>
        <dbReference type="ARBA" id="ARBA00022786"/>
    </source>
</evidence>
<dbReference type="PANTHER" id="PTHR46913">
    <property type="entry name" value="RING-H2 FINGER PROTEIN ATL16"/>
    <property type="match status" value="1"/>
</dbReference>
<sequence length="215" mass="23807">MAASPLMAEAKPPSAPRSSSSSPPPILAVAILGILTTAILLLSYYLFVTKCRTGRRLRSPLANQARGLHPSLIRSIPVVNFTVASNDIELRSQCAVCLNEFQNMERLKLLPGCFHTFHIDCIETWLQFNANCPLCRSDVTASAAAVPAQFILVVEQSRSSGPIDPPAIERPNFRHRALASSRRRTEQRHPLLCRLSSVLDQSFFVVELAKLEFQQ</sequence>
<evidence type="ECO:0000256" key="13">
    <source>
        <dbReference type="PROSITE-ProRule" id="PRU00175"/>
    </source>
</evidence>
<protein>
    <recommendedName>
        <fullName evidence="4">RING-type E3 ubiquitin transferase</fullName>
        <ecNumber evidence="4">2.3.2.27</ecNumber>
    </recommendedName>
</protein>
<feature type="transmembrane region" description="Helical" evidence="15">
    <location>
        <begin position="26"/>
        <end position="48"/>
    </location>
</feature>
<keyword evidence="8 13" id="KW-0863">Zinc-finger</keyword>
<evidence type="ECO:0000256" key="4">
    <source>
        <dbReference type="ARBA" id="ARBA00012483"/>
    </source>
</evidence>
<evidence type="ECO:0000256" key="7">
    <source>
        <dbReference type="ARBA" id="ARBA00022723"/>
    </source>
</evidence>
<feature type="region of interest" description="Disordered" evidence="14">
    <location>
        <begin position="1"/>
        <end position="23"/>
    </location>
</feature>
<feature type="domain" description="RING-type" evidence="16">
    <location>
        <begin position="94"/>
        <end position="136"/>
    </location>
</feature>
<keyword evidence="18" id="KW-1185">Reference proteome</keyword>
<evidence type="ECO:0000256" key="2">
    <source>
        <dbReference type="ARBA" id="ARBA00004167"/>
    </source>
</evidence>
<evidence type="ECO:0000256" key="5">
    <source>
        <dbReference type="ARBA" id="ARBA00022679"/>
    </source>
</evidence>
<keyword evidence="9" id="KW-0833">Ubl conjugation pathway</keyword>
<keyword evidence="11 15" id="KW-1133">Transmembrane helix</keyword>
<dbReference type="GO" id="GO:0016020">
    <property type="term" value="C:membrane"/>
    <property type="evidence" value="ECO:0007669"/>
    <property type="project" value="UniProtKB-SubCell"/>
</dbReference>
<dbReference type="GO" id="GO:0008270">
    <property type="term" value="F:zinc ion binding"/>
    <property type="evidence" value="ECO:0007669"/>
    <property type="project" value="UniProtKB-KW"/>
</dbReference>
<dbReference type="InterPro" id="IPR001841">
    <property type="entry name" value="Znf_RING"/>
</dbReference>
<evidence type="ECO:0000313" key="17">
    <source>
        <dbReference type="EMBL" id="KAG6527626.1"/>
    </source>
</evidence>
<gene>
    <name evidence="17" type="ORF">ZIOFF_009749</name>
</gene>
<dbReference type="InterPro" id="IPR013083">
    <property type="entry name" value="Znf_RING/FYVE/PHD"/>
</dbReference>
<evidence type="ECO:0000256" key="15">
    <source>
        <dbReference type="SAM" id="Phobius"/>
    </source>
</evidence>
<dbReference type="PANTHER" id="PTHR46913:SF1">
    <property type="entry name" value="RING-H2 FINGER PROTEIN ATL16"/>
    <property type="match status" value="1"/>
</dbReference>
<evidence type="ECO:0000259" key="16">
    <source>
        <dbReference type="PROSITE" id="PS50089"/>
    </source>
</evidence>
<dbReference type="GO" id="GO:0061630">
    <property type="term" value="F:ubiquitin protein ligase activity"/>
    <property type="evidence" value="ECO:0007669"/>
    <property type="project" value="UniProtKB-EC"/>
</dbReference>
<comment type="pathway">
    <text evidence="3">Protein modification; protein ubiquitination.</text>
</comment>
<keyword evidence="6 15" id="KW-0812">Transmembrane</keyword>
<organism evidence="17 18">
    <name type="scientific">Zingiber officinale</name>
    <name type="common">Ginger</name>
    <name type="synonym">Amomum zingiber</name>
    <dbReference type="NCBI Taxonomy" id="94328"/>
    <lineage>
        <taxon>Eukaryota</taxon>
        <taxon>Viridiplantae</taxon>
        <taxon>Streptophyta</taxon>
        <taxon>Embryophyta</taxon>
        <taxon>Tracheophyta</taxon>
        <taxon>Spermatophyta</taxon>
        <taxon>Magnoliopsida</taxon>
        <taxon>Liliopsida</taxon>
        <taxon>Zingiberales</taxon>
        <taxon>Zingiberaceae</taxon>
        <taxon>Zingiber</taxon>
    </lineage>
</organism>
<evidence type="ECO:0000313" key="18">
    <source>
        <dbReference type="Proteomes" id="UP000734854"/>
    </source>
</evidence>
<evidence type="ECO:0000256" key="11">
    <source>
        <dbReference type="ARBA" id="ARBA00022989"/>
    </source>
</evidence>
<keyword evidence="7" id="KW-0479">Metal-binding</keyword>
<evidence type="ECO:0000256" key="6">
    <source>
        <dbReference type="ARBA" id="ARBA00022692"/>
    </source>
</evidence>
<dbReference type="Proteomes" id="UP000734854">
    <property type="component" value="Unassembled WGS sequence"/>
</dbReference>
<evidence type="ECO:0000256" key="3">
    <source>
        <dbReference type="ARBA" id="ARBA00004906"/>
    </source>
</evidence>
<reference evidence="17 18" key="1">
    <citation type="submission" date="2020-08" db="EMBL/GenBank/DDBJ databases">
        <title>Plant Genome Project.</title>
        <authorList>
            <person name="Zhang R.-G."/>
        </authorList>
    </citation>
    <scope>NUCLEOTIDE SEQUENCE [LARGE SCALE GENOMIC DNA]</scope>
    <source>
        <tissue evidence="17">Rhizome</tissue>
    </source>
</reference>